<protein>
    <submittedName>
        <fullName evidence="2">Uncharacterized protein</fullName>
    </submittedName>
</protein>
<accession>A0A4Z1KCU1</accession>
<organism evidence="2 3">
    <name type="scientific">Botrytis elliptica</name>
    <dbReference type="NCBI Taxonomy" id="278938"/>
    <lineage>
        <taxon>Eukaryota</taxon>
        <taxon>Fungi</taxon>
        <taxon>Dikarya</taxon>
        <taxon>Ascomycota</taxon>
        <taxon>Pezizomycotina</taxon>
        <taxon>Leotiomycetes</taxon>
        <taxon>Helotiales</taxon>
        <taxon>Sclerotiniaceae</taxon>
        <taxon>Botrytis</taxon>
    </lineage>
</organism>
<evidence type="ECO:0000313" key="2">
    <source>
        <dbReference type="EMBL" id="TGO79187.1"/>
    </source>
</evidence>
<name>A0A4Z1KCU1_9HELO</name>
<feature type="region of interest" description="Disordered" evidence="1">
    <location>
        <begin position="43"/>
        <end position="72"/>
    </location>
</feature>
<proteinExistence type="predicted"/>
<dbReference type="Proteomes" id="UP000297229">
    <property type="component" value="Unassembled WGS sequence"/>
</dbReference>
<dbReference type="AlphaFoldDB" id="A0A4Z1KCU1"/>
<gene>
    <name evidence="2" type="ORF">BELL_0041g00320</name>
</gene>
<comment type="caution">
    <text evidence="2">The sequence shown here is derived from an EMBL/GenBank/DDBJ whole genome shotgun (WGS) entry which is preliminary data.</text>
</comment>
<evidence type="ECO:0000256" key="1">
    <source>
        <dbReference type="SAM" id="MobiDB-lite"/>
    </source>
</evidence>
<dbReference type="EMBL" id="PQXM01000041">
    <property type="protein sequence ID" value="TGO79187.1"/>
    <property type="molecule type" value="Genomic_DNA"/>
</dbReference>
<reference evidence="2 3" key="1">
    <citation type="submission" date="2017-12" db="EMBL/GenBank/DDBJ databases">
        <title>Comparative genomics of Botrytis spp.</title>
        <authorList>
            <person name="Valero-Jimenez C.A."/>
            <person name="Tapia P."/>
            <person name="Veloso J."/>
            <person name="Silva-Moreno E."/>
            <person name="Staats M."/>
            <person name="Valdes J.H."/>
            <person name="Van Kan J.A.L."/>
        </authorList>
    </citation>
    <scope>NUCLEOTIDE SEQUENCE [LARGE SCALE GENOMIC DNA]</scope>
    <source>
        <strain evidence="2 3">Be9601</strain>
    </source>
</reference>
<feature type="region of interest" description="Disordered" evidence="1">
    <location>
        <begin position="1"/>
        <end position="21"/>
    </location>
</feature>
<keyword evidence="3" id="KW-1185">Reference proteome</keyword>
<sequence>MHNLQIEIYQSNQTPQKYGRGLEAKDNMHSSAMTIWNNLLFNDSEKEQAERQAQEDEKAGGKKDEKEGTEIK</sequence>
<evidence type="ECO:0000313" key="3">
    <source>
        <dbReference type="Proteomes" id="UP000297229"/>
    </source>
</evidence>